<comment type="caution">
    <text evidence="1">The sequence shown here is derived from an EMBL/GenBank/DDBJ whole genome shotgun (WGS) entry which is preliminary data.</text>
</comment>
<evidence type="ECO:0008006" key="3">
    <source>
        <dbReference type="Google" id="ProtNLM"/>
    </source>
</evidence>
<gene>
    <name evidence="1" type="ORF">GQE99_15820</name>
</gene>
<proteinExistence type="predicted"/>
<evidence type="ECO:0000313" key="1">
    <source>
        <dbReference type="EMBL" id="MZR14487.1"/>
    </source>
</evidence>
<dbReference type="EMBL" id="WTUX01000019">
    <property type="protein sequence ID" value="MZR14487.1"/>
    <property type="molecule type" value="Genomic_DNA"/>
</dbReference>
<name>A0A845M939_9RHOB</name>
<sequence length="422" mass="45163">MLNVSSETPDLPHGLTGRSFRFRFDGRRAGDDVSVFFALRDADAALLSPAADAILPYAGIMALVEGVDLDLGGMEVDPVLLRGVRSALAETARLHGRLRVPRIEGAVEVTVPVTGAPAAETGVFFSGGVDSMFSALRHRGPGAADLARPVAPATTAIHIYHTDRPVEPSAFRTLDTLAHTAGQLGLRFVPVQSNLMTACRSLHDRWADLGHGAGLATVLHMLSGGLGTGVIGSTHVWGGLVPWGSSPVIDPLWSGRRMTVIHDDASFGRVEKTSLIAGAPEALDSLNVCDIRIEGKGYENCSACPKCLRTMVTLDLFGAGGEAAAPSFDWSAYEPGRFAHVFLRTDNERAFATEILDAARARGRADIVAACERALWRGRVLRPLARAENAVKASPLGIKYRRALKSQRDRAYRVMGWATKRA</sequence>
<evidence type="ECO:0000313" key="2">
    <source>
        <dbReference type="Proteomes" id="UP000467322"/>
    </source>
</evidence>
<dbReference type="RefSeq" id="WP_161352605.1">
    <property type="nucleotide sequence ID" value="NZ_WTUX01000019.1"/>
</dbReference>
<dbReference type="Proteomes" id="UP000467322">
    <property type="component" value="Unassembled WGS sequence"/>
</dbReference>
<keyword evidence="2" id="KW-1185">Reference proteome</keyword>
<dbReference type="AlphaFoldDB" id="A0A845M939"/>
<accession>A0A845M939</accession>
<reference evidence="1 2" key="1">
    <citation type="submission" date="2019-12" db="EMBL/GenBank/DDBJ databases">
        <title>Maritimibacter sp. nov. sp. isolated from sea sand.</title>
        <authorList>
            <person name="Kim J."/>
            <person name="Jeong S.E."/>
            <person name="Jung H.S."/>
            <person name="Jeon C.O."/>
        </authorList>
    </citation>
    <scope>NUCLEOTIDE SEQUENCE [LARGE SCALE GENOMIC DNA]</scope>
    <source>
        <strain evidence="1 2">DP07</strain>
    </source>
</reference>
<protein>
    <recommendedName>
        <fullName evidence="3">7-cyano-7-deazaguanine synthase (Queuosine biosynthesis)</fullName>
    </recommendedName>
</protein>
<organism evidence="1 2">
    <name type="scientific">Maritimibacter harenae</name>
    <dbReference type="NCBI Taxonomy" id="2606218"/>
    <lineage>
        <taxon>Bacteria</taxon>
        <taxon>Pseudomonadati</taxon>
        <taxon>Pseudomonadota</taxon>
        <taxon>Alphaproteobacteria</taxon>
        <taxon>Rhodobacterales</taxon>
        <taxon>Roseobacteraceae</taxon>
        <taxon>Maritimibacter</taxon>
    </lineage>
</organism>